<comment type="subcellular location">
    <subcellularLocation>
        <location evidence="1">Membrane</location>
        <topology evidence="1">Multi-pass membrane protein</topology>
    </subcellularLocation>
</comment>
<dbReference type="PANTHER" id="PTHR23529">
    <property type="entry name" value="GH19118P-RELATED"/>
    <property type="match status" value="1"/>
</dbReference>
<gene>
    <name evidence="8" type="primary">LOC117142413</name>
</gene>
<evidence type="ECO:0000256" key="2">
    <source>
        <dbReference type="ARBA" id="ARBA00022692"/>
    </source>
</evidence>
<feature type="transmembrane region" description="Helical" evidence="5">
    <location>
        <begin position="208"/>
        <end position="232"/>
    </location>
</feature>
<dbReference type="InterPro" id="IPR036259">
    <property type="entry name" value="MFS_trans_sf"/>
</dbReference>
<feature type="transmembrane region" description="Helical" evidence="5">
    <location>
        <begin position="321"/>
        <end position="341"/>
    </location>
</feature>
<sequence>MSGMQTTTVDPVPSPPQETIIIATAAPPPEPRKPAVTTNNRGYFTRINKQNYASYTVFFLFIYGGMDLAASLGWSQPYSVLLFTEYSYCWFVGVIIGALAATLTMTFLPKLVYYVFGALMQLTGSIIFTAAPADYSACLAARYLAGLGIGLITVPFLIHNAEVASSNLRGVNGGMEQCGLALGICFQVIFTTEWTSLIDSNPNEIHGILGIIVSLFGLAMTALVVESPIFFLRRNMENRAKQSQEKLLSHNPGGVNAALKEARRYVAESDNRTLGEELVASVMPFLKMLLFRCFVAFSFSLPLTMSIISSTAVAEKGLSLWPIYLFGVLRGIGVMVAFLFLDTLGRKAVSLVGLLVMAGLMLWLAGLYANVTNLISFNLMTSASNIGLAFQVFAGLFVCSSSAYMGEAFPMRVKSFLVGVIVIIEQVVHIVVIACVSSVPSQDFFFQYFLAVGIIMLVGMIFFTVSLPETKKMTLRKAGQRFQKWYDLQMY</sequence>
<feature type="transmembrane region" description="Helical" evidence="5">
    <location>
        <begin position="111"/>
        <end position="133"/>
    </location>
</feature>
<dbReference type="InterPro" id="IPR020846">
    <property type="entry name" value="MFS_dom"/>
</dbReference>
<evidence type="ECO:0000256" key="5">
    <source>
        <dbReference type="SAM" id="Phobius"/>
    </source>
</evidence>
<dbReference type="GO" id="GO:0016020">
    <property type="term" value="C:membrane"/>
    <property type="evidence" value="ECO:0007669"/>
    <property type="project" value="UniProtKB-SubCell"/>
</dbReference>
<feature type="transmembrane region" description="Helical" evidence="5">
    <location>
        <begin position="348"/>
        <end position="371"/>
    </location>
</feature>
<feature type="transmembrane region" description="Helical" evidence="5">
    <location>
        <begin position="289"/>
        <end position="309"/>
    </location>
</feature>
<evidence type="ECO:0000256" key="4">
    <source>
        <dbReference type="ARBA" id="ARBA00023136"/>
    </source>
</evidence>
<dbReference type="AlphaFoldDB" id="A0A6P8KG08"/>
<dbReference type="PANTHER" id="PTHR23529:SF2">
    <property type="entry name" value="GH19118P-RELATED"/>
    <property type="match status" value="1"/>
</dbReference>
<proteinExistence type="predicted"/>
<feature type="transmembrane region" description="Helical" evidence="5">
    <location>
        <begin position="80"/>
        <end position="104"/>
    </location>
</feature>
<name>A0A6P8KG08_DROMA</name>
<dbReference type="PROSITE" id="PS50850">
    <property type="entry name" value="MFS"/>
    <property type="match status" value="1"/>
</dbReference>
<feature type="transmembrane region" description="Helical" evidence="5">
    <location>
        <begin position="416"/>
        <end position="439"/>
    </location>
</feature>
<dbReference type="GeneID" id="117142413"/>
<evidence type="ECO:0000313" key="8">
    <source>
        <dbReference type="RefSeq" id="XP_033162256.1"/>
    </source>
</evidence>
<dbReference type="GO" id="GO:0022857">
    <property type="term" value="F:transmembrane transporter activity"/>
    <property type="evidence" value="ECO:0007669"/>
    <property type="project" value="InterPro"/>
</dbReference>
<feature type="transmembrane region" description="Helical" evidence="5">
    <location>
        <begin position="445"/>
        <end position="467"/>
    </location>
</feature>
<organism evidence="7 8">
    <name type="scientific">Drosophila mauritiana</name>
    <name type="common">Fruit fly</name>
    <dbReference type="NCBI Taxonomy" id="7226"/>
    <lineage>
        <taxon>Eukaryota</taxon>
        <taxon>Metazoa</taxon>
        <taxon>Ecdysozoa</taxon>
        <taxon>Arthropoda</taxon>
        <taxon>Hexapoda</taxon>
        <taxon>Insecta</taxon>
        <taxon>Pterygota</taxon>
        <taxon>Neoptera</taxon>
        <taxon>Endopterygota</taxon>
        <taxon>Diptera</taxon>
        <taxon>Brachycera</taxon>
        <taxon>Muscomorpha</taxon>
        <taxon>Ephydroidea</taxon>
        <taxon>Drosophilidae</taxon>
        <taxon>Drosophila</taxon>
        <taxon>Sophophora</taxon>
    </lineage>
</organism>
<keyword evidence="3 5" id="KW-1133">Transmembrane helix</keyword>
<feature type="transmembrane region" description="Helical" evidence="5">
    <location>
        <begin position="52"/>
        <end position="74"/>
    </location>
</feature>
<feature type="transmembrane region" description="Helical" evidence="5">
    <location>
        <begin position="383"/>
        <end position="404"/>
    </location>
</feature>
<dbReference type="Gene3D" id="1.20.1250.20">
    <property type="entry name" value="MFS general substrate transporter like domains"/>
    <property type="match status" value="1"/>
</dbReference>
<dbReference type="InterPro" id="IPR005828">
    <property type="entry name" value="MFS_sugar_transport-like"/>
</dbReference>
<keyword evidence="4 5" id="KW-0472">Membrane</keyword>
<reference evidence="8" key="1">
    <citation type="submission" date="2025-08" db="UniProtKB">
        <authorList>
            <consortium name="RefSeq"/>
        </authorList>
    </citation>
    <scope>IDENTIFICATION</scope>
    <source>
        <strain evidence="8">Mau12</strain>
        <tissue evidence="8">Whole Body</tissue>
    </source>
</reference>
<evidence type="ECO:0000259" key="6">
    <source>
        <dbReference type="PROSITE" id="PS50850"/>
    </source>
</evidence>
<feature type="transmembrane region" description="Helical" evidence="5">
    <location>
        <begin position="139"/>
        <end position="158"/>
    </location>
</feature>
<accession>A0A6P8KG08</accession>
<evidence type="ECO:0000256" key="3">
    <source>
        <dbReference type="ARBA" id="ARBA00022989"/>
    </source>
</evidence>
<evidence type="ECO:0000256" key="1">
    <source>
        <dbReference type="ARBA" id="ARBA00004141"/>
    </source>
</evidence>
<evidence type="ECO:0000313" key="7">
    <source>
        <dbReference type="Proteomes" id="UP000515162"/>
    </source>
</evidence>
<dbReference type="Pfam" id="PF00083">
    <property type="entry name" value="Sugar_tr"/>
    <property type="match status" value="1"/>
</dbReference>
<keyword evidence="7" id="KW-1185">Reference proteome</keyword>
<keyword evidence="2 5" id="KW-0812">Transmembrane</keyword>
<dbReference type="Proteomes" id="UP000515162">
    <property type="component" value="Chromosome 3R"/>
</dbReference>
<feature type="domain" description="Major facilitator superfamily (MFS) profile" evidence="6">
    <location>
        <begin position="1"/>
        <end position="471"/>
    </location>
</feature>
<dbReference type="SUPFAM" id="SSF103473">
    <property type="entry name" value="MFS general substrate transporter"/>
    <property type="match status" value="1"/>
</dbReference>
<feature type="transmembrane region" description="Helical" evidence="5">
    <location>
        <begin position="178"/>
        <end position="196"/>
    </location>
</feature>
<protein>
    <submittedName>
        <fullName evidence="8">Probable polyol transporter 6</fullName>
    </submittedName>
</protein>
<dbReference type="RefSeq" id="XP_033162256.1">
    <property type="nucleotide sequence ID" value="XM_033306365.1"/>
</dbReference>